<dbReference type="Pfam" id="PF00117">
    <property type="entry name" value="GATase"/>
    <property type="match status" value="1"/>
</dbReference>
<evidence type="ECO:0000256" key="4">
    <source>
        <dbReference type="ARBA" id="ARBA00022598"/>
    </source>
</evidence>
<evidence type="ECO:0000256" key="1">
    <source>
        <dbReference type="ARBA" id="ARBA00005171"/>
    </source>
</evidence>
<dbReference type="GO" id="GO:0005524">
    <property type="term" value="F:ATP binding"/>
    <property type="evidence" value="ECO:0007669"/>
    <property type="project" value="UniProtKB-KW"/>
</dbReference>
<dbReference type="GO" id="GO:0003883">
    <property type="term" value="F:CTP synthase activity"/>
    <property type="evidence" value="ECO:0007669"/>
    <property type="project" value="UniProtKB-EC"/>
</dbReference>
<evidence type="ECO:0000313" key="12">
    <source>
        <dbReference type="Proteomes" id="UP000034911"/>
    </source>
</evidence>
<evidence type="ECO:0000256" key="3">
    <source>
        <dbReference type="ARBA" id="ARBA00012291"/>
    </source>
</evidence>
<keyword evidence="7" id="KW-0315">Glutamine amidotransferase</keyword>
<evidence type="ECO:0000256" key="8">
    <source>
        <dbReference type="ARBA" id="ARBA00022975"/>
    </source>
</evidence>
<organism evidence="11 12">
    <name type="scientific">Candidatus Magasanikbacteria bacterium GW2011_GWC2_45_8</name>
    <dbReference type="NCBI Taxonomy" id="1619050"/>
    <lineage>
        <taxon>Bacteria</taxon>
        <taxon>Candidatus Magasanikiibacteriota</taxon>
    </lineage>
</organism>
<reference evidence="11 12" key="1">
    <citation type="journal article" date="2015" name="Nature">
        <title>rRNA introns, odd ribosomes, and small enigmatic genomes across a large radiation of phyla.</title>
        <authorList>
            <person name="Brown C.T."/>
            <person name="Hug L.A."/>
            <person name="Thomas B.C."/>
            <person name="Sharon I."/>
            <person name="Castelle C.J."/>
            <person name="Singh A."/>
            <person name="Wilkins M.J."/>
            <person name="Williams K.H."/>
            <person name="Banfield J.F."/>
        </authorList>
    </citation>
    <scope>NUCLEOTIDE SEQUENCE [LARGE SCALE GENOMIC DNA]</scope>
</reference>
<evidence type="ECO:0000256" key="6">
    <source>
        <dbReference type="ARBA" id="ARBA00022840"/>
    </source>
</evidence>
<evidence type="ECO:0000256" key="2">
    <source>
        <dbReference type="ARBA" id="ARBA00007533"/>
    </source>
</evidence>
<gene>
    <name evidence="11" type="ORF">UX20_C0036G0006</name>
</gene>
<dbReference type="PANTHER" id="PTHR11550">
    <property type="entry name" value="CTP SYNTHASE"/>
    <property type="match status" value="1"/>
</dbReference>
<keyword evidence="6" id="KW-0067">ATP-binding</keyword>
<dbReference type="PATRIC" id="fig|1619050.3.peg.651"/>
<evidence type="ECO:0000256" key="5">
    <source>
        <dbReference type="ARBA" id="ARBA00022741"/>
    </source>
</evidence>
<dbReference type="SUPFAM" id="SSF52317">
    <property type="entry name" value="Class I glutamine amidotransferase-like"/>
    <property type="match status" value="1"/>
</dbReference>
<dbReference type="GO" id="GO:0044210">
    <property type="term" value="P:'de novo' CTP biosynthetic process"/>
    <property type="evidence" value="ECO:0007669"/>
    <property type="project" value="UniProtKB-UniPathway"/>
</dbReference>
<dbReference type="STRING" id="1619050.UX20_C0036G0006"/>
<evidence type="ECO:0000256" key="9">
    <source>
        <dbReference type="ARBA" id="ARBA00047781"/>
    </source>
</evidence>
<evidence type="ECO:0000313" key="11">
    <source>
        <dbReference type="EMBL" id="KKU12948.1"/>
    </source>
</evidence>
<dbReference type="EC" id="6.3.4.2" evidence="3"/>
<keyword evidence="8" id="KW-0665">Pyrimidine biosynthesis</keyword>
<dbReference type="GO" id="GO:0019856">
    <property type="term" value="P:pyrimidine nucleobase biosynthetic process"/>
    <property type="evidence" value="ECO:0007669"/>
    <property type="project" value="TreeGrafter"/>
</dbReference>
<dbReference type="PROSITE" id="PS51273">
    <property type="entry name" value="GATASE_TYPE_1"/>
    <property type="match status" value="1"/>
</dbReference>
<dbReference type="InterPro" id="IPR029062">
    <property type="entry name" value="Class_I_gatase-like"/>
</dbReference>
<dbReference type="PANTHER" id="PTHR11550:SF0">
    <property type="entry name" value="CTP SYNTHASE-RELATED"/>
    <property type="match status" value="1"/>
</dbReference>
<dbReference type="InterPro" id="IPR004468">
    <property type="entry name" value="CTP_synthase"/>
</dbReference>
<dbReference type="GO" id="GO:0005829">
    <property type="term" value="C:cytosol"/>
    <property type="evidence" value="ECO:0007669"/>
    <property type="project" value="TreeGrafter"/>
</dbReference>
<dbReference type="Gene3D" id="3.40.50.880">
    <property type="match status" value="1"/>
</dbReference>
<dbReference type="GO" id="GO:0042802">
    <property type="term" value="F:identical protein binding"/>
    <property type="evidence" value="ECO:0007669"/>
    <property type="project" value="TreeGrafter"/>
</dbReference>
<comment type="catalytic activity">
    <reaction evidence="9">
        <text>UTP + L-glutamine + ATP + H2O = CTP + L-glutamate + ADP + phosphate + 2 H(+)</text>
        <dbReference type="Rhea" id="RHEA:26426"/>
        <dbReference type="ChEBI" id="CHEBI:15377"/>
        <dbReference type="ChEBI" id="CHEBI:15378"/>
        <dbReference type="ChEBI" id="CHEBI:29985"/>
        <dbReference type="ChEBI" id="CHEBI:30616"/>
        <dbReference type="ChEBI" id="CHEBI:37563"/>
        <dbReference type="ChEBI" id="CHEBI:43474"/>
        <dbReference type="ChEBI" id="CHEBI:46398"/>
        <dbReference type="ChEBI" id="CHEBI:58359"/>
        <dbReference type="ChEBI" id="CHEBI:456216"/>
        <dbReference type="EC" id="6.3.4.2"/>
    </reaction>
</comment>
<comment type="pathway">
    <text evidence="1">Pyrimidine metabolism; CTP biosynthesis via de novo pathway; CTP from UDP: step 2/2.</text>
</comment>
<accession>A0A0G1Q5D1</accession>
<keyword evidence="5" id="KW-0547">Nucleotide-binding</keyword>
<keyword evidence="4" id="KW-0436">Ligase</keyword>
<protein>
    <recommendedName>
        <fullName evidence="3">CTP synthase (glutamine hydrolyzing)</fullName>
        <ecNumber evidence="3">6.3.4.2</ecNumber>
    </recommendedName>
</protein>
<dbReference type="UniPathway" id="UPA00159">
    <property type="reaction ID" value="UER00277"/>
</dbReference>
<sequence>MNNQYRDLFKEKGLVVSGVNTERDLVEIVELPTSVHPWFVGVQFHPEFQSRPLRPHPLFKDFIGACVKKK</sequence>
<evidence type="ECO:0000256" key="7">
    <source>
        <dbReference type="ARBA" id="ARBA00022962"/>
    </source>
</evidence>
<dbReference type="Proteomes" id="UP000034911">
    <property type="component" value="Unassembled WGS sequence"/>
</dbReference>
<comment type="similarity">
    <text evidence="2">Belongs to the CTP synthase family.</text>
</comment>
<name>A0A0G1Q5D1_9BACT</name>
<dbReference type="AlphaFoldDB" id="A0A0G1Q5D1"/>
<evidence type="ECO:0000259" key="10">
    <source>
        <dbReference type="Pfam" id="PF00117"/>
    </source>
</evidence>
<proteinExistence type="inferred from homology"/>
<dbReference type="EMBL" id="LCLH01000036">
    <property type="protein sequence ID" value="KKU12948.1"/>
    <property type="molecule type" value="Genomic_DNA"/>
</dbReference>
<dbReference type="InterPro" id="IPR017926">
    <property type="entry name" value="GATASE"/>
</dbReference>
<comment type="caution">
    <text evidence="11">The sequence shown here is derived from an EMBL/GenBank/DDBJ whole genome shotgun (WGS) entry which is preliminary data.</text>
</comment>
<feature type="domain" description="Glutamine amidotransferase" evidence="10">
    <location>
        <begin position="10"/>
        <end position="63"/>
    </location>
</feature>